<evidence type="ECO:0000313" key="4">
    <source>
        <dbReference type="Proteomes" id="UP000799750"/>
    </source>
</evidence>
<feature type="region of interest" description="Disordered" evidence="1">
    <location>
        <begin position="409"/>
        <end position="526"/>
    </location>
</feature>
<feature type="compositionally biased region" description="Polar residues" evidence="1">
    <location>
        <begin position="469"/>
        <end position="485"/>
    </location>
</feature>
<feature type="signal peptide" evidence="2">
    <location>
        <begin position="1"/>
        <end position="22"/>
    </location>
</feature>
<dbReference type="OrthoDB" id="3944128at2759"/>
<evidence type="ECO:0000313" key="3">
    <source>
        <dbReference type="EMBL" id="KAF2493548.1"/>
    </source>
</evidence>
<evidence type="ECO:0000256" key="1">
    <source>
        <dbReference type="SAM" id="MobiDB-lite"/>
    </source>
</evidence>
<evidence type="ECO:0000256" key="2">
    <source>
        <dbReference type="SAM" id="SignalP"/>
    </source>
</evidence>
<dbReference type="Proteomes" id="UP000799750">
    <property type="component" value="Unassembled WGS sequence"/>
</dbReference>
<dbReference type="AlphaFoldDB" id="A0A6A6QM15"/>
<proteinExistence type="predicted"/>
<gene>
    <name evidence="3" type="ORF">BU16DRAFT_591981</name>
</gene>
<accession>A0A6A6QM15</accession>
<dbReference type="EMBL" id="MU004192">
    <property type="protein sequence ID" value="KAF2493548.1"/>
    <property type="molecule type" value="Genomic_DNA"/>
</dbReference>
<keyword evidence="2" id="KW-0732">Signal</keyword>
<keyword evidence="4" id="KW-1185">Reference proteome</keyword>
<feature type="chain" id="PRO_5025393133" evidence="2">
    <location>
        <begin position="23"/>
        <end position="857"/>
    </location>
</feature>
<feature type="compositionally biased region" description="Polar residues" evidence="1">
    <location>
        <begin position="492"/>
        <end position="504"/>
    </location>
</feature>
<organism evidence="3 4">
    <name type="scientific">Lophium mytilinum</name>
    <dbReference type="NCBI Taxonomy" id="390894"/>
    <lineage>
        <taxon>Eukaryota</taxon>
        <taxon>Fungi</taxon>
        <taxon>Dikarya</taxon>
        <taxon>Ascomycota</taxon>
        <taxon>Pezizomycotina</taxon>
        <taxon>Dothideomycetes</taxon>
        <taxon>Pleosporomycetidae</taxon>
        <taxon>Mytilinidiales</taxon>
        <taxon>Mytilinidiaceae</taxon>
        <taxon>Lophium</taxon>
    </lineage>
</organism>
<name>A0A6A6QM15_9PEZI</name>
<sequence>MEIMRLALLAGWAVVLVRAASGLSLAANTSTLTLSSANRSYVNPWVGNYSGTVAPSGTGSLYAAQCQNKWYRVSSYTDYLTTVNSTSVWTTETIRSVTVTEVHTYYTTSEYTFAMATLDLSRRLRQQHLRLHFRPQLPHASTTVVFLAPGASFVVVAGTTTSFPSPVTAQPTITIGTEKLEIVSTVIAPYKPHCNTDAPTCTPGAACTIDGGDVRLFYFPPQTNVSRDMCATAPVGRGIPGNQPFNTTWTPITTGPYTVLPGNTTWYSGNVYVSLQTIGAYCRWSSQYLPVGQTGKEGKILTMAPSDVFSLRATPYSQSGGQSGIDFGGTQWPFNYADLQDPVPWSAWDGFYTCVFSRCSEISGSYNPILAVPAAVRSLDPRWASCDLALEGLYDPPWAVTPVGNFFPSTTAKDPGSPSATPSPGPPQSFNIPTNTPPKPPSSLSGIVLPSSIEPGNSGNPSDPGDPGTPSNTPNPGIPKPQSSAAAGIPPVTTSDPSDPGKNNNPPPSVPTTLTTIGGQPIVPNPNTPGILTIGGTTTLAPGDPSTVISGTTLSLPDPTHLIIGSTTLTLPSPTSPPLTIGALPLLTNPQNPGIITIGDTTLSVNGPGAVTSGTSNTLLDPSHILLSSPTGISALSLPGATPSGAVFTAPKNAVLTATYLGSSVVVAGITLSVGGPALTLPGGLVVSDAPSGLVVAGSTIGFSALPEPSSVEGAVVTLGGQVYTVMELAGGSVVVAGTTLWVGGPAATVGGMVVSEAGTGLVVGGVTVPFETVGGPSKTGAAQFTGRAGRRGAKMWGIGVSSGVDWCGFVGMVMWKGTGDKLCRRSGRLNGVAELNESDRLKKETCNKIGVHKNAK</sequence>
<reference evidence="3" key="1">
    <citation type="journal article" date="2020" name="Stud. Mycol.">
        <title>101 Dothideomycetes genomes: a test case for predicting lifestyles and emergence of pathogens.</title>
        <authorList>
            <person name="Haridas S."/>
            <person name="Albert R."/>
            <person name="Binder M."/>
            <person name="Bloem J."/>
            <person name="Labutti K."/>
            <person name="Salamov A."/>
            <person name="Andreopoulos B."/>
            <person name="Baker S."/>
            <person name="Barry K."/>
            <person name="Bills G."/>
            <person name="Bluhm B."/>
            <person name="Cannon C."/>
            <person name="Castanera R."/>
            <person name="Culley D."/>
            <person name="Daum C."/>
            <person name="Ezra D."/>
            <person name="Gonzalez J."/>
            <person name="Henrissat B."/>
            <person name="Kuo A."/>
            <person name="Liang C."/>
            <person name="Lipzen A."/>
            <person name="Lutzoni F."/>
            <person name="Magnuson J."/>
            <person name="Mondo S."/>
            <person name="Nolan M."/>
            <person name="Ohm R."/>
            <person name="Pangilinan J."/>
            <person name="Park H.-J."/>
            <person name="Ramirez L."/>
            <person name="Alfaro M."/>
            <person name="Sun H."/>
            <person name="Tritt A."/>
            <person name="Yoshinaga Y."/>
            <person name="Zwiers L.-H."/>
            <person name="Turgeon B."/>
            <person name="Goodwin S."/>
            <person name="Spatafora J."/>
            <person name="Crous P."/>
            <person name="Grigoriev I."/>
        </authorList>
    </citation>
    <scope>NUCLEOTIDE SEQUENCE</scope>
    <source>
        <strain evidence="3">CBS 269.34</strain>
    </source>
</reference>
<protein>
    <submittedName>
        <fullName evidence="3">Uncharacterized protein</fullName>
    </submittedName>
</protein>